<evidence type="ECO:0000256" key="2">
    <source>
        <dbReference type="ARBA" id="ARBA00022448"/>
    </source>
</evidence>
<feature type="transmembrane region" description="Helical" evidence="6">
    <location>
        <begin position="430"/>
        <end position="449"/>
    </location>
</feature>
<dbReference type="InterPro" id="IPR036259">
    <property type="entry name" value="MFS_trans_sf"/>
</dbReference>
<dbReference type="PANTHER" id="PTHR23505">
    <property type="entry name" value="SPINSTER"/>
    <property type="match status" value="1"/>
</dbReference>
<dbReference type="EMBL" id="CP022746">
    <property type="protein sequence ID" value="ASY46307.1"/>
    <property type="molecule type" value="Genomic_DNA"/>
</dbReference>
<protein>
    <submittedName>
        <fullName evidence="8">MFS transporter</fullName>
    </submittedName>
</protein>
<evidence type="ECO:0000259" key="7">
    <source>
        <dbReference type="PROSITE" id="PS50850"/>
    </source>
</evidence>
<sequence>MSLGVPPRSTAYYALALVAATNMVSLLDRNILAILAPSIKADLGIGDAEMGLLYGTVFALFYALFSLPLGRLADGWIRTRLLATSISFWSIATAGAAFAGGFFTLMLSRLCVGVGEAATQPAGTSLAYDYFPQQRRGLVMAVIAAAIALGLGGSLIIGGVAAQWWDARYVGGGAPLGLAGWQFAFAIAAAPGFIIAILMARLKEPRRGAIDGIASPPDLHPFLASWAVLAAVTPGVHWLSLRRARASCREWALNIGLLAMIILASLGAMHAAELVSPRPPLLLGGFSISPHVVQWSVIGFGAFVIANLLQNLKRRDPVAFTVITGKPSLLLCIAAGALQCVINYGVMGFTPSFLMKTYDLSPAMTGMQFGLLSAGLGVVGPLIAGPLSDRIGAHRLSRRVWVALFAMGVSPFVALWVYRAPDAGDFYLRFTLYSLILTMWMPPIYALMFEQVLPRMRGLTVSLYVVVSTIFGLGTGPYVVGMISDARGGDLGGAILAINWVAPLIVILLLIILFRVERDHASLLPRARAAGEPV</sequence>
<dbReference type="Gene3D" id="1.20.1250.20">
    <property type="entry name" value="MFS general substrate transporter like domains"/>
    <property type="match status" value="2"/>
</dbReference>
<dbReference type="GO" id="GO:0022857">
    <property type="term" value="F:transmembrane transporter activity"/>
    <property type="evidence" value="ECO:0007669"/>
    <property type="project" value="InterPro"/>
</dbReference>
<gene>
    <name evidence="8" type="ORF">CJD35_17725</name>
</gene>
<feature type="transmembrane region" description="Helical" evidence="6">
    <location>
        <begin position="219"/>
        <end position="239"/>
    </location>
</feature>
<keyword evidence="5 6" id="KW-0472">Membrane</keyword>
<dbReference type="PROSITE" id="PS50850">
    <property type="entry name" value="MFS"/>
    <property type="match status" value="1"/>
</dbReference>
<feature type="transmembrane region" description="Helical" evidence="6">
    <location>
        <begin position="329"/>
        <end position="349"/>
    </location>
</feature>
<feature type="transmembrane region" description="Helical" evidence="6">
    <location>
        <begin position="176"/>
        <end position="199"/>
    </location>
</feature>
<keyword evidence="2" id="KW-0813">Transport</keyword>
<name>A0A249MYR6_SPHXE</name>
<keyword evidence="4 6" id="KW-1133">Transmembrane helix</keyword>
<evidence type="ECO:0000256" key="6">
    <source>
        <dbReference type="SAM" id="Phobius"/>
    </source>
</evidence>
<feature type="transmembrane region" description="Helical" evidence="6">
    <location>
        <begin position="292"/>
        <end position="309"/>
    </location>
</feature>
<evidence type="ECO:0000256" key="4">
    <source>
        <dbReference type="ARBA" id="ARBA00022989"/>
    </source>
</evidence>
<dbReference type="KEGG" id="shyd:CJD35_17725"/>
<dbReference type="SUPFAM" id="SSF103473">
    <property type="entry name" value="MFS general substrate transporter"/>
    <property type="match status" value="1"/>
</dbReference>
<evidence type="ECO:0000256" key="3">
    <source>
        <dbReference type="ARBA" id="ARBA00022692"/>
    </source>
</evidence>
<comment type="subcellular location">
    <subcellularLocation>
        <location evidence="1">Membrane</location>
        <topology evidence="1">Multi-pass membrane protein</topology>
    </subcellularLocation>
</comment>
<evidence type="ECO:0000256" key="1">
    <source>
        <dbReference type="ARBA" id="ARBA00004141"/>
    </source>
</evidence>
<organism evidence="8 9">
    <name type="scientific">Sphingobium xenophagum</name>
    <dbReference type="NCBI Taxonomy" id="121428"/>
    <lineage>
        <taxon>Bacteria</taxon>
        <taxon>Pseudomonadati</taxon>
        <taxon>Pseudomonadota</taxon>
        <taxon>Alphaproteobacteria</taxon>
        <taxon>Sphingomonadales</taxon>
        <taxon>Sphingomonadaceae</taxon>
        <taxon>Sphingobium</taxon>
    </lineage>
</organism>
<feature type="transmembrane region" description="Helical" evidence="6">
    <location>
        <begin position="81"/>
        <end position="103"/>
    </location>
</feature>
<feature type="transmembrane region" description="Helical" evidence="6">
    <location>
        <begin position="12"/>
        <end position="39"/>
    </location>
</feature>
<feature type="transmembrane region" description="Helical" evidence="6">
    <location>
        <begin position="251"/>
        <end position="272"/>
    </location>
</feature>
<dbReference type="RefSeq" id="WP_017182444.1">
    <property type="nucleotide sequence ID" value="NZ_BBQY01000038.1"/>
</dbReference>
<dbReference type="PANTHER" id="PTHR23505:SF79">
    <property type="entry name" value="PROTEIN SPINSTER"/>
    <property type="match status" value="1"/>
</dbReference>
<keyword evidence="3 6" id="KW-0812">Transmembrane</keyword>
<dbReference type="Pfam" id="PF07690">
    <property type="entry name" value="MFS_1"/>
    <property type="match status" value="1"/>
</dbReference>
<evidence type="ECO:0000256" key="5">
    <source>
        <dbReference type="ARBA" id="ARBA00023136"/>
    </source>
</evidence>
<dbReference type="InterPro" id="IPR044770">
    <property type="entry name" value="MFS_spinster-like"/>
</dbReference>
<accession>A0A249MYR6</accession>
<proteinExistence type="predicted"/>
<feature type="domain" description="Major facilitator superfamily (MFS) profile" evidence="7">
    <location>
        <begin position="14"/>
        <end position="520"/>
    </location>
</feature>
<feature type="transmembrane region" description="Helical" evidence="6">
    <location>
        <begin position="138"/>
        <end position="164"/>
    </location>
</feature>
<evidence type="ECO:0000313" key="8">
    <source>
        <dbReference type="EMBL" id="ASY46307.1"/>
    </source>
</evidence>
<reference evidence="8 9" key="1">
    <citation type="submission" date="2017-08" db="EMBL/GenBank/DDBJ databases">
        <title>Whole Genome Sequence of Sphingobium hydrophobicum C1: Insights into Adaption to the Electronic-waste Contaminated Sediment.</title>
        <authorList>
            <person name="Song D."/>
            <person name="Chen X."/>
            <person name="Xu M."/>
        </authorList>
    </citation>
    <scope>NUCLEOTIDE SEQUENCE [LARGE SCALE GENOMIC DNA]</scope>
    <source>
        <strain evidence="8 9">C1</strain>
    </source>
</reference>
<feature type="transmembrane region" description="Helical" evidence="6">
    <location>
        <begin position="492"/>
        <end position="516"/>
    </location>
</feature>
<feature type="transmembrane region" description="Helical" evidence="6">
    <location>
        <begin position="369"/>
        <end position="388"/>
    </location>
</feature>
<feature type="transmembrane region" description="Helical" evidence="6">
    <location>
        <begin position="51"/>
        <end position="69"/>
    </location>
</feature>
<dbReference type="InterPro" id="IPR011701">
    <property type="entry name" value="MFS"/>
</dbReference>
<dbReference type="GO" id="GO:0016020">
    <property type="term" value="C:membrane"/>
    <property type="evidence" value="ECO:0007669"/>
    <property type="project" value="UniProtKB-SubCell"/>
</dbReference>
<feature type="transmembrane region" description="Helical" evidence="6">
    <location>
        <begin position="461"/>
        <end position="480"/>
    </location>
</feature>
<dbReference type="InterPro" id="IPR020846">
    <property type="entry name" value="MFS_dom"/>
</dbReference>
<dbReference type="AlphaFoldDB" id="A0A249MYR6"/>
<evidence type="ECO:0000313" key="9">
    <source>
        <dbReference type="Proteomes" id="UP000217141"/>
    </source>
</evidence>
<feature type="transmembrane region" description="Helical" evidence="6">
    <location>
        <begin position="400"/>
        <end position="418"/>
    </location>
</feature>
<dbReference type="Proteomes" id="UP000217141">
    <property type="component" value="Chromosome II"/>
</dbReference>